<dbReference type="AlphaFoldDB" id="A0A9N9DM87"/>
<organism evidence="2 3">
    <name type="scientific">Racocetra fulgida</name>
    <dbReference type="NCBI Taxonomy" id="60492"/>
    <lineage>
        <taxon>Eukaryota</taxon>
        <taxon>Fungi</taxon>
        <taxon>Fungi incertae sedis</taxon>
        <taxon>Mucoromycota</taxon>
        <taxon>Glomeromycotina</taxon>
        <taxon>Glomeromycetes</taxon>
        <taxon>Diversisporales</taxon>
        <taxon>Gigasporaceae</taxon>
        <taxon>Racocetra</taxon>
    </lineage>
</organism>
<keyword evidence="3" id="KW-1185">Reference proteome</keyword>
<protein>
    <submittedName>
        <fullName evidence="2">237_t:CDS:1</fullName>
    </submittedName>
</protein>
<accession>A0A9N9DM87</accession>
<dbReference type="EMBL" id="CAJVPZ010013102">
    <property type="protein sequence ID" value="CAG8645949.1"/>
    <property type="molecule type" value="Genomic_DNA"/>
</dbReference>
<proteinExistence type="predicted"/>
<evidence type="ECO:0000313" key="2">
    <source>
        <dbReference type="EMBL" id="CAG8645949.1"/>
    </source>
</evidence>
<reference evidence="2" key="1">
    <citation type="submission" date="2021-06" db="EMBL/GenBank/DDBJ databases">
        <authorList>
            <person name="Kallberg Y."/>
            <person name="Tangrot J."/>
            <person name="Rosling A."/>
        </authorList>
    </citation>
    <scope>NUCLEOTIDE SEQUENCE</scope>
    <source>
        <strain evidence="2">IN212</strain>
    </source>
</reference>
<feature type="compositionally biased region" description="Polar residues" evidence="1">
    <location>
        <begin position="21"/>
        <end position="61"/>
    </location>
</feature>
<comment type="caution">
    <text evidence="2">The sequence shown here is derived from an EMBL/GenBank/DDBJ whole genome shotgun (WGS) entry which is preliminary data.</text>
</comment>
<dbReference type="Proteomes" id="UP000789396">
    <property type="component" value="Unassembled WGS sequence"/>
</dbReference>
<feature type="region of interest" description="Disordered" evidence="1">
    <location>
        <begin position="9"/>
        <end position="65"/>
    </location>
</feature>
<sequence>MNESYFEYLNENFQDEGFQDENFQGENSQGENSQGKNFQGDNSQAENSQGKNSQESISKKSAGQPPARVWNFFNKGASVKGHCSGQCKVCRSFWARTKSVDLEEHLALDCLNQNRDVIDFYAQVVAERQGHSQAVSQKTIPGTNLNKKKRILTSNQASLSEFLKKPYNRSYMLTIDSPSRWWKTTGDGIKTKPSTLSSLAIKLFSVHPHAARDRCNNLGTKNLESMIKISSYLISNAKQELHYYGLDLTKEEIQTIFQNITLFSEVNNKENFDNSDNLVDIADPEIEHQT</sequence>
<gene>
    <name evidence="2" type="ORF">RFULGI_LOCUS8251</name>
</gene>
<evidence type="ECO:0000256" key="1">
    <source>
        <dbReference type="SAM" id="MobiDB-lite"/>
    </source>
</evidence>
<dbReference type="OrthoDB" id="2440964at2759"/>
<name>A0A9N9DM87_9GLOM</name>
<evidence type="ECO:0000313" key="3">
    <source>
        <dbReference type="Proteomes" id="UP000789396"/>
    </source>
</evidence>